<organism evidence="2 3">
    <name type="scientific">Bradyrhizobium australiense</name>
    <dbReference type="NCBI Taxonomy" id="2721161"/>
    <lineage>
        <taxon>Bacteria</taxon>
        <taxon>Pseudomonadati</taxon>
        <taxon>Pseudomonadota</taxon>
        <taxon>Alphaproteobacteria</taxon>
        <taxon>Hyphomicrobiales</taxon>
        <taxon>Nitrobacteraceae</taxon>
        <taxon>Bradyrhizobium</taxon>
    </lineage>
</organism>
<feature type="signal peptide" evidence="1">
    <location>
        <begin position="1"/>
        <end position="24"/>
    </location>
</feature>
<dbReference type="Proteomes" id="UP000544122">
    <property type="component" value="Unassembled WGS sequence"/>
</dbReference>
<keyword evidence="3" id="KW-1185">Reference proteome</keyword>
<evidence type="ECO:0008006" key="4">
    <source>
        <dbReference type="Google" id="ProtNLM"/>
    </source>
</evidence>
<keyword evidence="1" id="KW-0732">Signal</keyword>
<evidence type="ECO:0000256" key="1">
    <source>
        <dbReference type="SAM" id="SignalP"/>
    </source>
</evidence>
<accession>A0A7Y4LVY5</accession>
<dbReference type="AlphaFoldDB" id="A0A7Y4LVY5"/>
<feature type="chain" id="PRO_5030897049" description="Lipoprotein" evidence="1">
    <location>
        <begin position="25"/>
        <end position="116"/>
    </location>
</feature>
<dbReference type="EMBL" id="JAAVLX010000004">
    <property type="protein sequence ID" value="NOJ40892.1"/>
    <property type="molecule type" value="Genomic_DNA"/>
</dbReference>
<reference evidence="2 3" key="1">
    <citation type="submission" date="2020-03" db="EMBL/GenBank/DDBJ databases">
        <title>Bradyrhizobium diversity isolated from nodules of Indigofera sp.</title>
        <authorList>
            <person name="Klepa M."/>
            <person name="Helene L."/>
            <person name="Hungria M."/>
        </authorList>
    </citation>
    <scope>NUCLEOTIDE SEQUENCE [LARGE SCALE GENOMIC DNA]</scope>
    <source>
        <strain evidence="2 3">WSM 1791</strain>
    </source>
</reference>
<gene>
    <name evidence="2" type="ORF">HCN58_14985</name>
</gene>
<name>A0A7Y4LVY5_9BRAD</name>
<dbReference type="RefSeq" id="WP_171580118.1">
    <property type="nucleotide sequence ID" value="NZ_JAAVLX010000004.1"/>
</dbReference>
<sequence>MHAARLLLLVLAVALTGCLGMSEAEIAAKKAEFAAKDDEVCKGYGAKPGTDIYIQCRIAQQKARDDSDNAAMMSRPIVVDNTITSAPSTPMLQPIAPPTRCQSMNVGMGRVHTYCN</sequence>
<comment type="caution">
    <text evidence="2">The sequence shown here is derived from an EMBL/GenBank/DDBJ whole genome shotgun (WGS) entry which is preliminary data.</text>
</comment>
<evidence type="ECO:0000313" key="3">
    <source>
        <dbReference type="Proteomes" id="UP000544122"/>
    </source>
</evidence>
<protein>
    <recommendedName>
        <fullName evidence="4">Lipoprotein</fullName>
    </recommendedName>
</protein>
<dbReference type="PROSITE" id="PS51257">
    <property type="entry name" value="PROKAR_LIPOPROTEIN"/>
    <property type="match status" value="1"/>
</dbReference>
<proteinExistence type="predicted"/>
<evidence type="ECO:0000313" key="2">
    <source>
        <dbReference type="EMBL" id="NOJ40892.1"/>
    </source>
</evidence>